<keyword evidence="1" id="KW-1133">Transmembrane helix</keyword>
<accession>A0A812XC76</accession>
<keyword evidence="1" id="KW-0472">Membrane</keyword>
<dbReference type="Proteomes" id="UP000649617">
    <property type="component" value="Unassembled WGS sequence"/>
</dbReference>
<dbReference type="AlphaFoldDB" id="A0A812XC76"/>
<keyword evidence="1" id="KW-0812">Transmembrane</keyword>
<feature type="non-terminal residue" evidence="2">
    <location>
        <position position="1"/>
    </location>
</feature>
<evidence type="ECO:0000313" key="2">
    <source>
        <dbReference type="EMBL" id="CAE7724048.1"/>
    </source>
</evidence>
<reference evidence="2" key="1">
    <citation type="submission" date="2021-02" db="EMBL/GenBank/DDBJ databases">
        <authorList>
            <person name="Dougan E. K."/>
            <person name="Rhodes N."/>
            <person name="Thang M."/>
            <person name="Chan C."/>
        </authorList>
    </citation>
    <scope>NUCLEOTIDE SEQUENCE</scope>
</reference>
<proteinExistence type="predicted"/>
<feature type="transmembrane region" description="Helical" evidence="1">
    <location>
        <begin position="21"/>
        <end position="42"/>
    </location>
</feature>
<evidence type="ECO:0000313" key="3">
    <source>
        <dbReference type="Proteomes" id="UP000649617"/>
    </source>
</evidence>
<evidence type="ECO:0000256" key="1">
    <source>
        <dbReference type="SAM" id="Phobius"/>
    </source>
</evidence>
<comment type="caution">
    <text evidence="2">The sequence shown here is derived from an EMBL/GenBank/DDBJ whole genome shotgun (WGS) entry which is preliminary data.</text>
</comment>
<sequence length="166" mass="18625">VMRVREGERNFHSISYSRLSVLTVILLCRFAIAVLLGVSGALCLCKTRNTADIFLNAVALDFVLEVDDVLFRVIAPRRMLLYISSIQPLDVGTRKMWKGVDAQSVLKLISLVTTVWFFVSTSLQSNADEARQARQMLCGGNRDFIYGTHPTLGPMFFSLQQRRGGH</sequence>
<feature type="non-terminal residue" evidence="2">
    <location>
        <position position="166"/>
    </location>
</feature>
<keyword evidence="3" id="KW-1185">Reference proteome</keyword>
<name>A0A812XC76_SYMPI</name>
<dbReference type="EMBL" id="CAJNIZ010045564">
    <property type="protein sequence ID" value="CAE7724048.1"/>
    <property type="molecule type" value="Genomic_DNA"/>
</dbReference>
<gene>
    <name evidence="2" type="ORF">SPIL2461_LOCUS20685</name>
</gene>
<protein>
    <submittedName>
        <fullName evidence="2">Uncharacterized protein</fullName>
    </submittedName>
</protein>
<organism evidence="2 3">
    <name type="scientific">Symbiodinium pilosum</name>
    <name type="common">Dinoflagellate</name>
    <dbReference type="NCBI Taxonomy" id="2952"/>
    <lineage>
        <taxon>Eukaryota</taxon>
        <taxon>Sar</taxon>
        <taxon>Alveolata</taxon>
        <taxon>Dinophyceae</taxon>
        <taxon>Suessiales</taxon>
        <taxon>Symbiodiniaceae</taxon>
        <taxon>Symbiodinium</taxon>
    </lineage>
</organism>